<evidence type="ECO:0000313" key="11">
    <source>
        <dbReference type="EMBL" id="KAJ3663205.1"/>
    </source>
</evidence>
<keyword evidence="12" id="KW-1185">Reference proteome</keyword>
<evidence type="ECO:0000256" key="9">
    <source>
        <dbReference type="SAM" id="SignalP"/>
    </source>
</evidence>
<dbReference type="SUPFAM" id="SSF53850">
    <property type="entry name" value="Periplasmic binding protein-like II"/>
    <property type="match status" value="1"/>
</dbReference>
<accession>A0AA38IVM8</accession>
<dbReference type="PANTHER" id="PTHR42643">
    <property type="entry name" value="IONOTROPIC RECEPTOR 20A-RELATED"/>
    <property type="match status" value="1"/>
</dbReference>
<dbReference type="Gene3D" id="3.40.190.10">
    <property type="entry name" value="Periplasmic binding protein-like II"/>
    <property type="match status" value="1"/>
</dbReference>
<comment type="caution">
    <text evidence="11">The sequence shown here is derived from an EMBL/GenBank/DDBJ whole genome shotgun (WGS) entry which is preliminary data.</text>
</comment>
<evidence type="ECO:0000256" key="5">
    <source>
        <dbReference type="ARBA" id="ARBA00023136"/>
    </source>
</evidence>
<evidence type="ECO:0000256" key="7">
    <source>
        <dbReference type="ARBA" id="ARBA00023180"/>
    </source>
</evidence>
<evidence type="ECO:0000256" key="3">
    <source>
        <dbReference type="ARBA" id="ARBA00022692"/>
    </source>
</evidence>
<dbReference type="Pfam" id="PF00497">
    <property type="entry name" value="SBP_bac_3"/>
    <property type="match status" value="1"/>
</dbReference>
<evidence type="ECO:0000259" key="10">
    <source>
        <dbReference type="Pfam" id="PF00497"/>
    </source>
</evidence>
<feature type="signal peptide" evidence="9">
    <location>
        <begin position="1"/>
        <end position="22"/>
    </location>
</feature>
<name>A0AA38IVM8_9CUCU</name>
<evidence type="ECO:0000256" key="4">
    <source>
        <dbReference type="ARBA" id="ARBA00022989"/>
    </source>
</evidence>
<keyword evidence="6" id="KW-0675">Receptor</keyword>
<feature type="domain" description="Solute-binding protein family 3/N-terminal" evidence="10">
    <location>
        <begin position="186"/>
        <end position="405"/>
    </location>
</feature>
<keyword evidence="2" id="KW-1003">Cell membrane</keyword>
<evidence type="ECO:0000256" key="6">
    <source>
        <dbReference type="ARBA" id="ARBA00023170"/>
    </source>
</evidence>
<feature type="chain" id="PRO_5041421899" description="Solute-binding protein family 3/N-terminal domain-containing protein" evidence="9">
    <location>
        <begin position="23"/>
        <end position="575"/>
    </location>
</feature>
<reference evidence="11" key="1">
    <citation type="journal article" date="2023" name="G3 (Bethesda)">
        <title>Whole genome assemblies of Zophobas morio and Tenebrio molitor.</title>
        <authorList>
            <person name="Kaur S."/>
            <person name="Stinson S.A."/>
            <person name="diCenzo G.C."/>
        </authorList>
    </citation>
    <scope>NUCLEOTIDE SEQUENCE</scope>
    <source>
        <strain evidence="11">QUZm001</strain>
    </source>
</reference>
<gene>
    <name evidence="11" type="ORF">Zmor_007509</name>
</gene>
<dbReference type="GO" id="GO:0005886">
    <property type="term" value="C:plasma membrane"/>
    <property type="evidence" value="ECO:0007669"/>
    <property type="project" value="UniProtKB-SubCell"/>
</dbReference>
<protein>
    <recommendedName>
        <fullName evidence="10">Solute-binding protein family 3/N-terminal domain-containing protein</fullName>
    </recommendedName>
</protein>
<organism evidence="11 12">
    <name type="scientific">Zophobas morio</name>
    <dbReference type="NCBI Taxonomy" id="2755281"/>
    <lineage>
        <taxon>Eukaryota</taxon>
        <taxon>Metazoa</taxon>
        <taxon>Ecdysozoa</taxon>
        <taxon>Arthropoda</taxon>
        <taxon>Hexapoda</taxon>
        <taxon>Insecta</taxon>
        <taxon>Pterygota</taxon>
        <taxon>Neoptera</taxon>
        <taxon>Endopterygota</taxon>
        <taxon>Coleoptera</taxon>
        <taxon>Polyphaga</taxon>
        <taxon>Cucujiformia</taxon>
        <taxon>Tenebrionidae</taxon>
        <taxon>Zophobas</taxon>
    </lineage>
</organism>
<dbReference type="EMBL" id="JALNTZ010000002">
    <property type="protein sequence ID" value="KAJ3663205.1"/>
    <property type="molecule type" value="Genomic_DNA"/>
</dbReference>
<keyword evidence="9" id="KW-0732">Signal</keyword>
<keyword evidence="5 8" id="KW-0472">Membrane</keyword>
<proteinExistence type="predicted"/>
<sequence length="575" mass="66284">MFLLLSAIVALSNASLKPPVKSLIPSRILNQFLDYDLVIHFDNSNLHRLDFLSEKNPNHQTVHLFNYNYIQTVLRRPRGYKYVNVVILQDPFEFQTFSLQPYSFYQYDFVLFVTTTIQETEVWKMAGLKRASAVFVYNIEEDKMFHCCYYCGKDTAVLKETTSYSLRQLLNNYSDFNGHIFRIAYTDFPPFFWKNDDGGRPRGAEGKLLHEFSRVHNFRYELIEYKSVPGKGAWQAMVEAVEANAIDWAVGGISVTIKRGIFTDFTRYIKTQGFAIAYVVYQSTWAAFESILLVFKWLVWVTIACTVTLICLTAKLANNTLGLSHNYSTYVRVVLMSIAEQAATSHQMKLLKLSTVRTIFLIWWLTSLNLTSLYKSQLASRLIKPKYNQPNQIDDLVEKNFQFQVNKEDWSVLRENLETSLDKVYSKILTKVDDRLDFCESILALKGQKVAVIDEETVLQYDVFKRCNTVGSRYRSHLRLVAENIFPSAYHAWSMPMGTPFRLKFSKTIGRMDDYGLISHWYKSASFYLLPRSNSRTGGNTASALTLTQFLPPVMILGIGWSAAFIVLLIELYIG</sequence>
<evidence type="ECO:0000313" key="12">
    <source>
        <dbReference type="Proteomes" id="UP001168821"/>
    </source>
</evidence>
<feature type="transmembrane region" description="Helical" evidence="8">
    <location>
        <begin position="550"/>
        <end position="574"/>
    </location>
</feature>
<dbReference type="Gene3D" id="1.10.287.70">
    <property type="match status" value="1"/>
</dbReference>
<dbReference type="InterPro" id="IPR001638">
    <property type="entry name" value="Solute-binding_3/MltF_N"/>
</dbReference>
<dbReference type="InterPro" id="IPR052192">
    <property type="entry name" value="Insect_Ionotropic_Sensory_Rcpt"/>
</dbReference>
<keyword evidence="3 8" id="KW-0812">Transmembrane</keyword>
<evidence type="ECO:0000256" key="2">
    <source>
        <dbReference type="ARBA" id="ARBA00022475"/>
    </source>
</evidence>
<dbReference type="AlphaFoldDB" id="A0AA38IVM8"/>
<comment type="subcellular location">
    <subcellularLocation>
        <location evidence="1">Cell membrane</location>
        <topology evidence="1">Multi-pass membrane protein</topology>
    </subcellularLocation>
</comment>
<keyword evidence="7" id="KW-0325">Glycoprotein</keyword>
<dbReference type="Proteomes" id="UP001168821">
    <property type="component" value="Unassembled WGS sequence"/>
</dbReference>
<evidence type="ECO:0000256" key="1">
    <source>
        <dbReference type="ARBA" id="ARBA00004651"/>
    </source>
</evidence>
<keyword evidence="4 8" id="KW-1133">Transmembrane helix</keyword>
<dbReference type="PANTHER" id="PTHR42643:SF24">
    <property type="entry name" value="IONOTROPIC RECEPTOR 60A"/>
    <property type="match status" value="1"/>
</dbReference>
<evidence type="ECO:0000256" key="8">
    <source>
        <dbReference type="SAM" id="Phobius"/>
    </source>
</evidence>